<dbReference type="CDD" id="cd00156">
    <property type="entry name" value="REC"/>
    <property type="match status" value="1"/>
</dbReference>
<dbReference type="Proteomes" id="UP000595362">
    <property type="component" value="Chromosome"/>
</dbReference>
<dbReference type="AlphaFoldDB" id="A0A7T5UH21"/>
<dbReference type="Pfam" id="PF00072">
    <property type="entry name" value="Response_reg"/>
    <property type="match status" value="1"/>
</dbReference>
<evidence type="ECO:0000313" key="4">
    <source>
        <dbReference type="Proteomes" id="UP000595362"/>
    </source>
</evidence>
<dbReference type="SMART" id="SM00448">
    <property type="entry name" value="REC"/>
    <property type="match status" value="1"/>
</dbReference>
<sequence>MSKTVQAIQTASVGNKQKRAYSLGAFRILIVEDYPFMADLMSTMLREFGVGNIIQASSGTEGKEMISLFNSDENARNKIDIVLLDWLMPEGDGLDLLRWIRGHKKDSIKFLPSVLCSAYTSEAVVSAGRDNGANEVLVKPVSAQKLASRLLYVIDKPRPFLRAPGFFGPDRRRKSDSYSGVERRITKPEDVKQFNERI</sequence>
<dbReference type="InterPro" id="IPR011006">
    <property type="entry name" value="CheY-like_superfamily"/>
</dbReference>
<evidence type="ECO:0000256" key="1">
    <source>
        <dbReference type="PROSITE-ProRule" id="PRU00169"/>
    </source>
</evidence>
<dbReference type="EMBL" id="CP066681">
    <property type="protein sequence ID" value="QQG35148.1"/>
    <property type="molecule type" value="Genomic_DNA"/>
</dbReference>
<dbReference type="SUPFAM" id="SSF52172">
    <property type="entry name" value="CheY-like"/>
    <property type="match status" value="1"/>
</dbReference>
<dbReference type="PANTHER" id="PTHR43228:SF1">
    <property type="entry name" value="TWO-COMPONENT RESPONSE REGULATOR ARR22"/>
    <property type="match status" value="1"/>
</dbReference>
<dbReference type="GO" id="GO:0000160">
    <property type="term" value="P:phosphorelay signal transduction system"/>
    <property type="evidence" value="ECO:0007669"/>
    <property type="project" value="InterPro"/>
</dbReference>
<feature type="domain" description="Response regulatory" evidence="2">
    <location>
        <begin position="27"/>
        <end position="154"/>
    </location>
</feature>
<accession>A0A7T5UH21</accession>
<proteinExistence type="predicted"/>
<keyword evidence="1" id="KW-0597">Phosphoprotein</keyword>
<feature type="modified residue" description="4-aspartylphosphate" evidence="1">
    <location>
        <position position="85"/>
    </location>
</feature>
<dbReference type="PROSITE" id="PS50110">
    <property type="entry name" value="RESPONSE_REGULATORY"/>
    <property type="match status" value="1"/>
</dbReference>
<dbReference type="InterPro" id="IPR052048">
    <property type="entry name" value="ST_Response_Regulator"/>
</dbReference>
<name>A0A7T5UH21_9BACT</name>
<evidence type="ECO:0000259" key="2">
    <source>
        <dbReference type="PROSITE" id="PS50110"/>
    </source>
</evidence>
<dbReference type="InterPro" id="IPR001789">
    <property type="entry name" value="Sig_transdc_resp-reg_receiver"/>
</dbReference>
<dbReference type="Gene3D" id="3.40.50.2300">
    <property type="match status" value="1"/>
</dbReference>
<gene>
    <name evidence="3" type="ORF">HYS17_06120</name>
</gene>
<protein>
    <submittedName>
        <fullName evidence="3">Response regulator</fullName>
    </submittedName>
</protein>
<evidence type="ECO:0000313" key="3">
    <source>
        <dbReference type="EMBL" id="QQG35148.1"/>
    </source>
</evidence>
<dbReference type="PANTHER" id="PTHR43228">
    <property type="entry name" value="TWO-COMPONENT RESPONSE REGULATOR"/>
    <property type="match status" value="1"/>
</dbReference>
<reference evidence="3 4" key="1">
    <citation type="submission" date="2020-07" db="EMBL/GenBank/DDBJ databases">
        <title>Huge and variable diversity of episymbiotic CPR bacteria and DPANN archaea in groundwater ecosystems.</title>
        <authorList>
            <person name="He C.Y."/>
            <person name="Keren R."/>
            <person name="Whittaker M."/>
            <person name="Farag I.F."/>
            <person name="Doudna J."/>
            <person name="Cate J.H.D."/>
            <person name="Banfield J.F."/>
        </authorList>
    </citation>
    <scope>NUCLEOTIDE SEQUENCE [LARGE SCALE GENOMIC DNA]</scope>
    <source>
        <strain evidence="3">NC_groundwater_70_Ag_B-0.1um_54_66</strain>
    </source>
</reference>
<organism evidence="3 4">
    <name type="scientific">Micavibrio aeruginosavorus</name>
    <dbReference type="NCBI Taxonomy" id="349221"/>
    <lineage>
        <taxon>Bacteria</taxon>
        <taxon>Pseudomonadati</taxon>
        <taxon>Bdellovibrionota</taxon>
        <taxon>Bdellovibrionia</taxon>
        <taxon>Bdellovibrionales</taxon>
        <taxon>Pseudobdellovibrionaceae</taxon>
        <taxon>Micavibrio</taxon>
    </lineage>
</organism>